<dbReference type="InterPro" id="IPR045584">
    <property type="entry name" value="Pilin-like"/>
</dbReference>
<feature type="transmembrane region" description="Helical" evidence="1">
    <location>
        <begin position="20"/>
        <end position="38"/>
    </location>
</feature>
<protein>
    <submittedName>
        <fullName evidence="2">Prepilin-type N-terminal cleavage/methylation domain-containing protein</fullName>
    </submittedName>
</protein>
<name>A0A932ML41_UNCTE</name>
<organism evidence="2 3">
    <name type="scientific">Tectimicrobiota bacterium</name>
    <dbReference type="NCBI Taxonomy" id="2528274"/>
    <lineage>
        <taxon>Bacteria</taxon>
        <taxon>Pseudomonadati</taxon>
        <taxon>Nitrospinota/Tectimicrobiota group</taxon>
        <taxon>Candidatus Tectimicrobiota</taxon>
    </lineage>
</organism>
<dbReference type="SUPFAM" id="SSF54523">
    <property type="entry name" value="Pili subunits"/>
    <property type="match status" value="1"/>
</dbReference>
<sequence>MPTSGAGTSAEEGFTLVELAVALLVAGLLFGLALTRFMPPEGSGALRADALALAEGIRKLRNHAVSSGLMVRLRLRLPAGAWKAEGMDNLGNWNPLQGSPVPAGELSRGIQLRRVRWGSGKEISEGEAELRILPTGETQEIYLYLSDGRRHERTLTVHPFLNRVDVQRGRVEAHAR</sequence>
<dbReference type="Proteomes" id="UP000782312">
    <property type="component" value="Unassembled WGS sequence"/>
</dbReference>
<evidence type="ECO:0000313" key="3">
    <source>
        <dbReference type="Proteomes" id="UP000782312"/>
    </source>
</evidence>
<dbReference type="EMBL" id="JACPUR010000011">
    <property type="protein sequence ID" value="MBI3126759.1"/>
    <property type="molecule type" value="Genomic_DNA"/>
</dbReference>
<keyword evidence="1" id="KW-0472">Membrane</keyword>
<dbReference type="PROSITE" id="PS00409">
    <property type="entry name" value="PROKAR_NTER_METHYL"/>
    <property type="match status" value="1"/>
</dbReference>
<proteinExistence type="predicted"/>
<evidence type="ECO:0000256" key="1">
    <source>
        <dbReference type="SAM" id="Phobius"/>
    </source>
</evidence>
<dbReference type="InterPro" id="IPR012902">
    <property type="entry name" value="N_methyl_site"/>
</dbReference>
<keyword evidence="1" id="KW-0812">Transmembrane</keyword>
<reference evidence="2" key="1">
    <citation type="submission" date="2020-07" db="EMBL/GenBank/DDBJ databases">
        <title>Huge and variable diversity of episymbiotic CPR bacteria and DPANN archaea in groundwater ecosystems.</title>
        <authorList>
            <person name="He C.Y."/>
            <person name="Keren R."/>
            <person name="Whittaker M."/>
            <person name="Farag I.F."/>
            <person name="Doudna J."/>
            <person name="Cate J.H.D."/>
            <person name="Banfield J.F."/>
        </authorList>
    </citation>
    <scope>NUCLEOTIDE SEQUENCE</scope>
    <source>
        <strain evidence="2">NC_groundwater_763_Ag_S-0.2um_68_21</strain>
    </source>
</reference>
<gene>
    <name evidence="2" type="ORF">HYZ11_04050</name>
</gene>
<keyword evidence="1" id="KW-1133">Transmembrane helix</keyword>
<evidence type="ECO:0000313" key="2">
    <source>
        <dbReference type="EMBL" id="MBI3126759.1"/>
    </source>
</evidence>
<comment type="caution">
    <text evidence="2">The sequence shown here is derived from an EMBL/GenBank/DDBJ whole genome shotgun (WGS) entry which is preliminary data.</text>
</comment>
<dbReference type="AlphaFoldDB" id="A0A932ML41"/>
<dbReference type="NCBIfam" id="TIGR02532">
    <property type="entry name" value="IV_pilin_GFxxxE"/>
    <property type="match status" value="1"/>
</dbReference>
<accession>A0A932ML41</accession>